<dbReference type="PANTHER" id="PTHR24148:SF73">
    <property type="entry name" value="HET DOMAIN PROTEIN (AFU_ORTHOLOGUE AFUA_8G01020)"/>
    <property type="match status" value="1"/>
</dbReference>
<gene>
    <name evidence="3" type="ORF">H2200_013071</name>
</gene>
<dbReference type="PANTHER" id="PTHR24148">
    <property type="entry name" value="ANKYRIN REPEAT DOMAIN-CONTAINING PROTEIN 39 HOMOLOG-RELATED"/>
    <property type="match status" value="1"/>
</dbReference>
<protein>
    <recommendedName>
        <fullName evidence="2">Heterokaryon incompatibility domain-containing protein</fullName>
    </recommendedName>
</protein>
<comment type="caution">
    <text evidence="3">The sequence shown here is derived from an EMBL/GenBank/DDBJ whole genome shotgun (WGS) entry which is preliminary data.</text>
</comment>
<feature type="region of interest" description="Disordered" evidence="1">
    <location>
        <begin position="469"/>
        <end position="491"/>
    </location>
</feature>
<evidence type="ECO:0000313" key="4">
    <source>
        <dbReference type="Proteomes" id="UP001172673"/>
    </source>
</evidence>
<evidence type="ECO:0000259" key="2">
    <source>
        <dbReference type="Pfam" id="PF06985"/>
    </source>
</evidence>
<dbReference type="Pfam" id="PF06985">
    <property type="entry name" value="HET"/>
    <property type="match status" value="1"/>
</dbReference>
<evidence type="ECO:0000256" key="1">
    <source>
        <dbReference type="SAM" id="MobiDB-lite"/>
    </source>
</evidence>
<name>A0AA38WWP3_9EURO</name>
<dbReference type="Proteomes" id="UP001172673">
    <property type="component" value="Unassembled WGS sequence"/>
</dbReference>
<accession>A0AA38WWP3</accession>
<feature type="domain" description="Heterokaryon incompatibility" evidence="2">
    <location>
        <begin position="88"/>
        <end position="220"/>
    </location>
</feature>
<reference evidence="3" key="1">
    <citation type="submission" date="2022-10" db="EMBL/GenBank/DDBJ databases">
        <title>Culturing micro-colonial fungi from biological soil crusts in the Mojave desert and describing Neophaeococcomyces mojavensis, and introducing the new genera and species Taxawa tesnikishii.</title>
        <authorList>
            <person name="Kurbessoian T."/>
            <person name="Stajich J.E."/>
        </authorList>
    </citation>
    <scope>NUCLEOTIDE SEQUENCE</scope>
    <source>
        <strain evidence="3">TK_41</strain>
    </source>
</reference>
<proteinExistence type="predicted"/>
<dbReference type="AlphaFoldDB" id="A0AA38WWP3"/>
<sequence>MGAPETAVVPLRSNRGCDADWISEMFKIEDLSEVGASVRSSEPPEFFRHDSLDLNLETIRVLRISSGSSSHSHIECSVSHEPLRDNHACLSYTWGSEAANHLIYVNGAKFLVRRNLWHFLWQAREAKLFGPLWIDAICIDQDHNKERNHQVARMAQIYSRACCVYVWLGCGSLCVEEALKKIQRDARFVTKLHGDANSFSEATEEFAVLPYWSRLWIIQEVLLARRARILYGTFNMSWKHFARILQVWLLDVGHVRAEFEKLIKLEQDLGQARIPSLTELVLKLKRSHCRDPPDRVYGFLGIADEGKTFHVDYNEPAAGLLLRVLKASSYGSREKMLELLNELSDALQVPMTSIKAFCQTLAGAGSCTAPTERLTIVRNIWQHLGTTNFGNKRRSRWRPVCSNVRMHHLCAECTTAFSTVATWSPEDSTKRIAYDVNLAKEFKEDYTVWSHGSMTIMLRQGANVISEEEAALDDGEESNTSTSSLKWPPAKPEEDEIFVESEARNIGLTPDNDWLVLLEDRLEGSIPKHRIAFIRSCFFRIWCLGNVDSGQRPIGETIESVLPWPFYQELEKENRKRH</sequence>
<dbReference type="EMBL" id="JAPDRK010000026">
    <property type="protein sequence ID" value="KAJ9602528.1"/>
    <property type="molecule type" value="Genomic_DNA"/>
</dbReference>
<keyword evidence="4" id="KW-1185">Reference proteome</keyword>
<evidence type="ECO:0000313" key="3">
    <source>
        <dbReference type="EMBL" id="KAJ9602528.1"/>
    </source>
</evidence>
<dbReference type="InterPro" id="IPR010730">
    <property type="entry name" value="HET"/>
</dbReference>
<dbReference type="InterPro" id="IPR052895">
    <property type="entry name" value="HetReg/Transcr_Mod"/>
</dbReference>
<organism evidence="3 4">
    <name type="scientific">Cladophialophora chaetospira</name>
    <dbReference type="NCBI Taxonomy" id="386627"/>
    <lineage>
        <taxon>Eukaryota</taxon>
        <taxon>Fungi</taxon>
        <taxon>Dikarya</taxon>
        <taxon>Ascomycota</taxon>
        <taxon>Pezizomycotina</taxon>
        <taxon>Eurotiomycetes</taxon>
        <taxon>Chaetothyriomycetidae</taxon>
        <taxon>Chaetothyriales</taxon>
        <taxon>Herpotrichiellaceae</taxon>
        <taxon>Cladophialophora</taxon>
    </lineage>
</organism>